<evidence type="ECO:0000259" key="3">
    <source>
        <dbReference type="PROSITE" id="PS50943"/>
    </source>
</evidence>
<comment type="caution">
    <text evidence="4">The sequence shown here is derived from an EMBL/GenBank/DDBJ whole genome shotgun (WGS) entry which is preliminary data.</text>
</comment>
<dbReference type="EMBL" id="ABWP01000016">
    <property type="protein sequence ID" value="EEA85842.1"/>
    <property type="molecule type" value="Genomic_DNA"/>
</dbReference>
<protein>
    <submittedName>
        <fullName evidence="4">DNA-binding helix-turn-helix protein</fullName>
    </submittedName>
</protein>
<keyword evidence="1 4" id="KW-0238">DNA-binding</keyword>
<dbReference type="SUPFAM" id="SSF47413">
    <property type="entry name" value="lambda repressor-like DNA-binding domains"/>
    <property type="match status" value="1"/>
</dbReference>
<dbReference type="Pfam" id="PF01381">
    <property type="entry name" value="HTH_3"/>
    <property type="match status" value="1"/>
</dbReference>
<organism evidence="4 5">
    <name type="scientific">Peptacetobacter hiranonis (strain DSM 13275 / JCM 10541 / KCTC 15199 / TO-931)</name>
    <name type="common">Clostridium hiranonis</name>
    <dbReference type="NCBI Taxonomy" id="500633"/>
    <lineage>
        <taxon>Bacteria</taxon>
        <taxon>Bacillati</taxon>
        <taxon>Bacillota</taxon>
        <taxon>Clostridia</taxon>
        <taxon>Peptostreptococcales</taxon>
        <taxon>Peptostreptococcaceae</taxon>
        <taxon>Peptacetobacter</taxon>
    </lineage>
</organism>
<gene>
    <name evidence="4" type="ORF">CLOHIR_00474</name>
</gene>
<reference evidence="4 5" key="2">
    <citation type="submission" date="2008-10" db="EMBL/GenBank/DDBJ databases">
        <title>Draft genome sequence of Clostridium hiranonis (DSM 13275).</title>
        <authorList>
            <person name="Sudarsanam P."/>
            <person name="Ley R."/>
            <person name="Guruge J."/>
            <person name="Turnbaugh P.J."/>
            <person name="Mahowald M."/>
            <person name="Liep D."/>
            <person name="Gordon J."/>
        </authorList>
    </citation>
    <scope>NUCLEOTIDE SEQUENCE [LARGE SCALE GENOMIC DNA]</scope>
    <source>
        <strain evidence="4 5">DSM 13275</strain>
    </source>
</reference>
<dbReference type="InterPro" id="IPR010982">
    <property type="entry name" value="Lambda_DNA-bd_dom_sf"/>
</dbReference>
<name>B6FX75_PEPHT</name>
<dbReference type="AlphaFoldDB" id="B6FX75"/>
<sequence length="118" mass="13584">MKFNEKLIELRKAKGLSQEELGNELGVSRQTISKWELGQSYPDFQKLVLLSDFFNISLDKLIKDIDLDDVRENNQSDEKVSKMYEDFQTAKTALNYLLNFFAFIGVVGMLVIIALILM</sequence>
<keyword evidence="2" id="KW-1133">Transmembrane helix</keyword>
<dbReference type="OrthoDB" id="9801008at2"/>
<keyword evidence="2" id="KW-0472">Membrane</keyword>
<keyword evidence="2" id="KW-0812">Transmembrane</keyword>
<dbReference type="PANTHER" id="PTHR46558:SF13">
    <property type="entry name" value="HTH-TYPE TRANSCRIPTIONAL REGULATOR IMMR"/>
    <property type="match status" value="1"/>
</dbReference>
<feature type="transmembrane region" description="Helical" evidence="2">
    <location>
        <begin position="96"/>
        <end position="117"/>
    </location>
</feature>
<dbReference type="STRING" id="500633.CLOHIR_00474"/>
<dbReference type="CDD" id="cd00093">
    <property type="entry name" value="HTH_XRE"/>
    <property type="match status" value="1"/>
</dbReference>
<dbReference type="eggNOG" id="COG1396">
    <property type="taxonomic scope" value="Bacteria"/>
</dbReference>
<dbReference type="GO" id="GO:0003677">
    <property type="term" value="F:DNA binding"/>
    <property type="evidence" value="ECO:0007669"/>
    <property type="project" value="UniProtKB-KW"/>
</dbReference>
<dbReference type="SMART" id="SM00530">
    <property type="entry name" value="HTH_XRE"/>
    <property type="match status" value="1"/>
</dbReference>
<dbReference type="Proteomes" id="UP000003178">
    <property type="component" value="Unassembled WGS sequence"/>
</dbReference>
<dbReference type="RefSeq" id="WP_006439396.1">
    <property type="nucleotide sequence ID" value="NZ_DS995355.1"/>
</dbReference>
<dbReference type="PROSITE" id="PS50943">
    <property type="entry name" value="HTH_CROC1"/>
    <property type="match status" value="1"/>
</dbReference>
<dbReference type="HOGENOM" id="CLU_066192_2_6_9"/>
<dbReference type="InterPro" id="IPR001387">
    <property type="entry name" value="Cro/C1-type_HTH"/>
</dbReference>
<reference evidence="4 5" key="1">
    <citation type="submission" date="2008-09" db="EMBL/GenBank/DDBJ databases">
        <authorList>
            <person name="Fulton L."/>
            <person name="Clifton S."/>
            <person name="Fulton B."/>
            <person name="Xu J."/>
            <person name="Minx P."/>
            <person name="Pepin K.H."/>
            <person name="Johnson M."/>
            <person name="Thiruvilangam P."/>
            <person name="Bhonagiri V."/>
            <person name="Nash W.E."/>
            <person name="Mardis E.R."/>
            <person name="Wilson R.K."/>
        </authorList>
    </citation>
    <scope>NUCLEOTIDE SEQUENCE [LARGE SCALE GENOMIC DNA]</scope>
    <source>
        <strain evidence="4 5">DSM 13275</strain>
    </source>
</reference>
<evidence type="ECO:0000313" key="4">
    <source>
        <dbReference type="EMBL" id="EEA85842.1"/>
    </source>
</evidence>
<evidence type="ECO:0000256" key="1">
    <source>
        <dbReference type="ARBA" id="ARBA00023125"/>
    </source>
</evidence>
<evidence type="ECO:0000313" key="5">
    <source>
        <dbReference type="Proteomes" id="UP000003178"/>
    </source>
</evidence>
<proteinExistence type="predicted"/>
<evidence type="ECO:0000256" key="2">
    <source>
        <dbReference type="SAM" id="Phobius"/>
    </source>
</evidence>
<accession>B6FX75</accession>
<feature type="domain" description="HTH cro/C1-type" evidence="3">
    <location>
        <begin position="7"/>
        <end position="61"/>
    </location>
</feature>
<dbReference type="PANTHER" id="PTHR46558">
    <property type="entry name" value="TRACRIPTIONAL REGULATORY PROTEIN-RELATED-RELATED"/>
    <property type="match status" value="1"/>
</dbReference>
<keyword evidence="5" id="KW-1185">Reference proteome</keyword>
<dbReference type="Gene3D" id="1.10.260.40">
    <property type="entry name" value="lambda repressor-like DNA-binding domains"/>
    <property type="match status" value="1"/>
</dbReference>